<gene>
    <name evidence="1" type="ORF">M9H77_27265</name>
</gene>
<reference evidence="2" key="1">
    <citation type="journal article" date="2023" name="Nat. Plants">
        <title>Single-cell RNA sequencing provides a high-resolution roadmap for understanding the multicellular compartmentation of specialized metabolism.</title>
        <authorList>
            <person name="Sun S."/>
            <person name="Shen X."/>
            <person name="Li Y."/>
            <person name="Li Y."/>
            <person name="Wang S."/>
            <person name="Li R."/>
            <person name="Zhang H."/>
            <person name="Shen G."/>
            <person name="Guo B."/>
            <person name="Wei J."/>
            <person name="Xu J."/>
            <person name="St-Pierre B."/>
            <person name="Chen S."/>
            <person name="Sun C."/>
        </authorList>
    </citation>
    <scope>NUCLEOTIDE SEQUENCE [LARGE SCALE GENOMIC DNA]</scope>
</reference>
<comment type="caution">
    <text evidence="1">The sequence shown here is derived from an EMBL/GenBank/DDBJ whole genome shotgun (WGS) entry which is preliminary data.</text>
</comment>
<dbReference type="EMBL" id="CM044706">
    <property type="protein sequence ID" value="KAI5658472.1"/>
    <property type="molecule type" value="Genomic_DNA"/>
</dbReference>
<evidence type="ECO:0000313" key="2">
    <source>
        <dbReference type="Proteomes" id="UP001060085"/>
    </source>
</evidence>
<protein>
    <submittedName>
        <fullName evidence="1">Uncharacterized protein</fullName>
    </submittedName>
</protein>
<dbReference type="Proteomes" id="UP001060085">
    <property type="component" value="Linkage Group LG06"/>
</dbReference>
<sequence>MEKDGNYEKIRGLSIQALQGISITSIMLVAMELRLMVGTTMEMETLLLKNIMEFVTSLFMLNLMVVLFMMIICDYERINAKYVEHSPYGCYKGSHDNYEFGDHSYGRGNFLTRNLENEGRISLERPCTWRLMLGRNHTMEFEEQ</sequence>
<accession>A0ACC0AEQ2</accession>
<proteinExistence type="predicted"/>
<evidence type="ECO:0000313" key="1">
    <source>
        <dbReference type="EMBL" id="KAI5658472.1"/>
    </source>
</evidence>
<name>A0ACC0AEQ2_CATRO</name>
<organism evidence="1 2">
    <name type="scientific">Catharanthus roseus</name>
    <name type="common">Madagascar periwinkle</name>
    <name type="synonym">Vinca rosea</name>
    <dbReference type="NCBI Taxonomy" id="4058"/>
    <lineage>
        <taxon>Eukaryota</taxon>
        <taxon>Viridiplantae</taxon>
        <taxon>Streptophyta</taxon>
        <taxon>Embryophyta</taxon>
        <taxon>Tracheophyta</taxon>
        <taxon>Spermatophyta</taxon>
        <taxon>Magnoliopsida</taxon>
        <taxon>eudicotyledons</taxon>
        <taxon>Gunneridae</taxon>
        <taxon>Pentapetalae</taxon>
        <taxon>asterids</taxon>
        <taxon>lamiids</taxon>
        <taxon>Gentianales</taxon>
        <taxon>Apocynaceae</taxon>
        <taxon>Rauvolfioideae</taxon>
        <taxon>Vinceae</taxon>
        <taxon>Catharanthinae</taxon>
        <taxon>Catharanthus</taxon>
    </lineage>
</organism>
<keyword evidence="2" id="KW-1185">Reference proteome</keyword>